<dbReference type="EMBL" id="BQYH01000002">
    <property type="protein sequence ID" value="GKU70254.1"/>
    <property type="molecule type" value="Genomic_DNA"/>
</dbReference>
<evidence type="ECO:0000313" key="4">
    <source>
        <dbReference type="Proteomes" id="UP001139505"/>
    </source>
</evidence>
<reference evidence="3" key="2">
    <citation type="submission" date="2018-04" db="EMBL/GenBank/DDBJ databases">
        <title>Draft genome sequence of Mycobacterium montefiorense isolated from Japanese black salamander.</title>
        <authorList>
            <person name="Fukano H."/>
            <person name="Yoshida M."/>
            <person name="Shimizu A."/>
            <person name="Iwao H."/>
            <person name="Kurata O."/>
            <person name="Katayama Y."/>
            <person name="Omatsu T."/>
            <person name="Mizutani T."/>
            <person name="Wada S."/>
            <person name="Hoshino Y."/>
        </authorList>
    </citation>
    <scope>NUCLEOTIDE SEQUENCE [LARGE SCALE GENOMIC DNA]</scope>
    <source>
        <strain evidence="3">BS</strain>
    </source>
</reference>
<dbReference type="Proteomes" id="UP001139505">
    <property type="component" value="Unassembled WGS sequence"/>
</dbReference>
<reference evidence="2" key="3">
    <citation type="journal article" date="2022" name="Microbiol. Resour. Announc.">
        <title>Draft Genome Sequences of Eight Mycobacterium montefiorense Strains Isolated from Salamanders in Captivity.</title>
        <authorList>
            <person name="Komine T."/>
            <person name="Ihara H."/>
            <person name="Fukano H."/>
            <person name="Hoshino Y."/>
            <person name="Kurata O."/>
            <person name="Wada S."/>
        </authorList>
    </citation>
    <scope>NUCLEOTIDE SEQUENCE</scope>
    <source>
        <strain evidence="2">NJB18185</strain>
    </source>
</reference>
<proteinExistence type="predicted"/>
<evidence type="ECO:0000313" key="2">
    <source>
        <dbReference type="EMBL" id="GKU70254.1"/>
    </source>
</evidence>
<accession>A0AA37PI83</accession>
<organism evidence="2 4">
    <name type="scientific">Mycobacterium montefiorense</name>
    <dbReference type="NCBI Taxonomy" id="154654"/>
    <lineage>
        <taxon>Bacteria</taxon>
        <taxon>Bacillati</taxon>
        <taxon>Actinomycetota</taxon>
        <taxon>Actinomycetes</taxon>
        <taxon>Mycobacteriales</taxon>
        <taxon>Mycobacteriaceae</taxon>
        <taxon>Mycobacterium</taxon>
        <taxon>Mycobacterium simiae complex</taxon>
    </lineage>
</organism>
<comment type="caution">
    <text evidence="2">The sequence shown here is derived from an EMBL/GenBank/DDBJ whole genome shotgun (WGS) entry which is preliminary data.</text>
</comment>
<protein>
    <submittedName>
        <fullName evidence="2">Uncharacterized protein</fullName>
    </submittedName>
</protein>
<dbReference type="EMBL" id="BFCH01000011">
    <property type="protein sequence ID" value="GBG37434.1"/>
    <property type="molecule type" value="Genomic_DNA"/>
</dbReference>
<dbReference type="Gene3D" id="3.30.70.1230">
    <property type="entry name" value="Nucleotide cyclase"/>
    <property type="match status" value="1"/>
</dbReference>
<dbReference type="InterPro" id="IPR029787">
    <property type="entry name" value="Nucleotide_cyclase"/>
</dbReference>
<evidence type="ECO:0000313" key="3">
    <source>
        <dbReference type="Proteomes" id="UP000245060"/>
    </source>
</evidence>
<keyword evidence="3" id="KW-1185">Reference proteome</keyword>
<dbReference type="Proteomes" id="UP000245060">
    <property type="component" value="Unassembled WGS sequence"/>
</dbReference>
<dbReference type="AlphaFoldDB" id="A0AA37PI83"/>
<name>A0AA37PI83_9MYCO</name>
<evidence type="ECO:0000313" key="1">
    <source>
        <dbReference type="EMBL" id="GBG37434.1"/>
    </source>
</evidence>
<gene>
    <name evidence="1" type="ORF">MmonteBS_18060</name>
    <name evidence="2" type="ORF">NJB18185_00320</name>
</gene>
<sequence length="121" mass="12677">MVIPFNKRGAKGAVTESAPTNHPACIVVDAIRGPVAQVRCGLHTGEIEVEDGDVHGIAIHTAARIMGIARPDEVLVSGAVPPLVLGSGLAFDDRGRHRLKSVPDRWPVLAVHHDTGGGSRT</sequence>
<reference evidence="2" key="4">
    <citation type="submission" date="2022-04" db="EMBL/GenBank/DDBJ databases">
        <authorList>
            <person name="Komine T."/>
            <person name="Fukano H."/>
            <person name="Wada S."/>
        </authorList>
    </citation>
    <scope>NUCLEOTIDE SEQUENCE</scope>
    <source>
        <strain evidence="2">NJB18185</strain>
    </source>
</reference>
<dbReference type="SUPFAM" id="SSF55073">
    <property type="entry name" value="Nucleotide cyclase"/>
    <property type="match status" value="1"/>
</dbReference>
<reference evidence="1" key="1">
    <citation type="journal article" date="2018" name="Genome Announc.">
        <title>Draft Genome Sequence of Mycobacterium montefiorense Isolated from Japanese Black Salamander (Hynobius nigrescens).</title>
        <authorList>
            <person name="Fukano H."/>
            <person name="Yoshida M."/>
            <person name="Shimizu A."/>
            <person name="Iwao H."/>
            <person name="Katayama Y."/>
            <person name="Omatsu T."/>
            <person name="Mizutani T."/>
            <person name="Kurata O."/>
            <person name="Wada S."/>
            <person name="Hoshino Y."/>
        </authorList>
    </citation>
    <scope>NUCLEOTIDE SEQUENCE</scope>
    <source>
        <strain evidence="1">BS</strain>
    </source>
</reference>